<gene>
    <name evidence="1" type="ORF">HETIRDRAFT_170147</name>
</gene>
<dbReference type="Proteomes" id="UP000030671">
    <property type="component" value="Unassembled WGS sequence"/>
</dbReference>
<evidence type="ECO:0008006" key="3">
    <source>
        <dbReference type="Google" id="ProtNLM"/>
    </source>
</evidence>
<dbReference type="KEGG" id="hir:HETIRDRAFT_170147"/>
<dbReference type="EMBL" id="KI925456">
    <property type="protein sequence ID" value="ETW83692.1"/>
    <property type="molecule type" value="Genomic_DNA"/>
</dbReference>
<evidence type="ECO:0000313" key="2">
    <source>
        <dbReference type="Proteomes" id="UP000030671"/>
    </source>
</evidence>
<dbReference type="InParanoid" id="W4KCV7"/>
<proteinExistence type="predicted"/>
<protein>
    <recommendedName>
        <fullName evidence="3">F-box domain-containing protein</fullName>
    </recommendedName>
</protein>
<reference evidence="1 2" key="1">
    <citation type="journal article" date="2012" name="New Phytol.">
        <title>Insight into trade-off between wood decay and parasitism from the genome of a fungal forest pathogen.</title>
        <authorList>
            <person name="Olson A."/>
            <person name="Aerts A."/>
            <person name="Asiegbu F."/>
            <person name="Belbahri L."/>
            <person name="Bouzid O."/>
            <person name="Broberg A."/>
            <person name="Canback B."/>
            <person name="Coutinho P.M."/>
            <person name="Cullen D."/>
            <person name="Dalman K."/>
            <person name="Deflorio G."/>
            <person name="van Diepen L.T."/>
            <person name="Dunand C."/>
            <person name="Duplessis S."/>
            <person name="Durling M."/>
            <person name="Gonthier P."/>
            <person name="Grimwood J."/>
            <person name="Fossdal C.G."/>
            <person name="Hansson D."/>
            <person name="Henrissat B."/>
            <person name="Hietala A."/>
            <person name="Himmelstrand K."/>
            <person name="Hoffmeister D."/>
            <person name="Hogberg N."/>
            <person name="James T.Y."/>
            <person name="Karlsson M."/>
            <person name="Kohler A."/>
            <person name="Kues U."/>
            <person name="Lee Y.H."/>
            <person name="Lin Y.C."/>
            <person name="Lind M."/>
            <person name="Lindquist E."/>
            <person name="Lombard V."/>
            <person name="Lucas S."/>
            <person name="Lunden K."/>
            <person name="Morin E."/>
            <person name="Murat C."/>
            <person name="Park J."/>
            <person name="Raffaello T."/>
            <person name="Rouze P."/>
            <person name="Salamov A."/>
            <person name="Schmutz J."/>
            <person name="Solheim H."/>
            <person name="Stahlberg J."/>
            <person name="Velez H."/>
            <person name="de Vries R.P."/>
            <person name="Wiebenga A."/>
            <person name="Woodward S."/>
            <person name="Yakovlev I."/>
            <person name="Garbelotto M."/>
            <person name="Martin F."/>
            <person name="Grigoriev I.V."/>
            <person name="Stenlid J."/>
        </authorList>
    </citation>
    <scope>NUCLEOTIDE SEQUENCE [LARGE SCALE GENOMIC DNA]</scope>
    <source>
        <strain evidence="1 2">TC 32-1</strain>
    </source>
</reference>
<accession>W4KCV7</accession>
<evidence type="ECO:0000313" key="1">
    <source>
        <dbReference type="EMBL" id="ETW83692.1"/>
    </source>
</evidence>
<organism evidence="1 2">
    <name type="scientific">Heterobasidion irregulare (strain TC 32-1)</name>
    <dbReference type="NCBI Taxonomy" id="747525"/>
    <lineage>
        <taxon>Eukaryota</taxon>
        <taxon>Fungi</taxon>
        <taxon>Dikarya</taxon>
        <taxon>Basidiomycota</taxon>
        <taxon>Agaricomycotina</taxon>
        <taxon>Agaricomycetes</taxon>
        <taxon>Russulales</taxon>
        <taxon>Bondarzewiaceae</taxon>
        <taxon>Heterobasidion</taxon>
        <taxon>Heterobasidion annosum species complex</taxon>
    </lineage>
</organism>
<name>W4KCV7_HETIT</name>
<sequence>MLHSHSTTQASSITLLGPQVIGNHVILDRMFAFLSSQDILSVSRTCRVANANAKSYFRRARDINRRLKCFFPDLTTFRALQARTGAVIPSSMSLDDRYREDKIELHVLRPQLLELGKFLLANGYEFRPSAPYQGSNFEDTCSRLTRSIALWQGGSMNYAIHHRIPRFFFVRRSVDDGNDVAVEITTVRSSKVGNMLFSRAL</sequence>
<keyword evidence="2" id="KW-1185">Reference proteome</keyword>
<dbReference type="AlphaFoldDB" id="W4KCV7"/>
<dbReference type="OrthoDB" id="3265746at2759"/>
<dbReference type="HOGENOM" id="CLU_1360560_0_0_1"/>
<dbReference type="RefSeq" id="XP_009543454.1">
    <property type="nucleotide sequence ID" value="XM_009545159.1"/>
</dbReference>
<dbReference type="GeneID" id="20668265"/>